<feature type="compositionally biased region" description="Polar residues" evidence="1">
    <location>
        <begin position="411"/>
        <end position="423"/>
    </location>
</feature>
<dbReference type="OrthoDB" id="5041951at2759"/>
<dbReference type="AlphaFoldDB" id="G2XI18"/>
<protein>
    <submittedName>
        <fullName evidence="2">Uncharacterized protein</fullName>
    </submittedName>
</protein>
<proteinExistence type="predicted"/>
<dbReference type="KEGG" id="vda:VDAG_09668"/>
<sequence>MPPSGETAGECGSRAPPQNAQALLESDIWEAETGPGNTNLNVRIMNMAESGRGDIEADDLQRIVNSIEAMQAEMATKGLSDKKRKDLAKLVELRNKHDIHSAIQPNAKTLIWSEFKKQGREPTLEEALRMSGVMRAGELPSTKHLFRGPGIVRDVPIKPIKEDDPYWDPEWLSLNSSDFSISNWRDKLRDSWRRQKATAGTATADDKEKFRLEQRQFRSAISEIRLIRKCFLEGVTIHPNQLISKKFMPKQAFKMHRETDGEHTYRWIFRMSGPNDTTPGKPTGPIRTDPLMRQVIIHGAKIQGMGKLYSSREKKRQNRSEVVDQGSAEAEVEEEGEGEDDQLMRLFETAQGHDHAGTEDSVMEDQETLFLESSESVNTHSHSRMERDARDSRALLRDQVNHTARSDVARGQNTSQPSQQSAMTDLIPRRRTAAINNVRGPTKRQRENVTMAQIARDHRGQVQPRGSSVRDRYARNNRNRSGDIHRGRESQRSRHRQRTDLPTTSDRNRRSGSGFGGLGRRAA</sequence>
<reference evidence="2 3" key="1">
    <citation type="submission" date="2008-03" db="EMBL/GenBank/DDBJ databases">
        <title>The Genome Sequence of Verticillium dahliae VdLs.17.</title>
        <authorList>
            <consortium name="The Broad Institute Genome Sequencing Platform"/>
            <person name="Ma L.-J.J."/>
            <person name="Klosterman S.J."/>
            <person name="Subbarao K."/>
            <person name="Dobinson K."/>
            <person name="Veronese P."/>
            <person name="Kang S."/>
            <person name="Gold S.E."/>
            <person name="Young S."/>
            <person name="Jaffe D."/>
            <person name="Gnerre S."/>
            <person name="Berlin A."/>
            <person name="Heiman D."/>
            <person name="Hepburn T."/>
            <person name="Sykes S."/>
            <person name="Alvarado L."/>
            <person name="Kodira C.D."/>
            <person name="Lander E."/>
            <person name="Galagan J."/>
            <person name="Nusbaum C."/>
            <person name="Birren B."/>
        </authorList>
    </citation>
    <scope>NUCLEOTIDE SEQUENCE [LARGE SCALE GENOMIC DNA]</scope>
    <source>
        <strain evidence="3">VdLs.17 / ATCC MYA-4575 / FGSC 10137</strain>
    </source>
</reference>
<name>G2XI18_VERDV</name>
<feature type="compositionally biased region" description="Basic and acidic residues" evidence="1">
    <location>
        <begin position="383"/>
        <end position="392"/>
    </location>
</feature>
<organism evidence="2 3">
    <name type="scientific">Verticillium dahliae (strain VdLs.17 / ATCC MYA-4575 / FGSC 10137)</name>
    <name type="common">Verticillium wilt</name>
    <dbReference type="NCBI Taxonomy" id="498257"/>
    <lineage>
        <taxon>Eukaryota</taxon>
        <taxon>Fungi</taxon>
        <taxon>Dikarya</taxon>
        <taxon>Ascomycota</taxon>
        <taxon>Pezizomycotina</taxon>
        <taxon>Sordariomycetes</taxon>
        <taxon>Hypocreomycetidae</taxon>
        <taxon>Glomerellales</taxon>
        <taxon>Plectosphaerellaceae</taxon>
        <taxon>Verticillium</taxon>
    </lineage>
</organism>
<dbReference type="InParanoid" id="G2XI18"/>
<evidence type="ECO:0000313" key="2">
    <source>
        <dbReference type="EMBL" id="EGY19466.1"/>
    </source>
</evidence>
<feature type="region of interest" description="Disordered" evidence="1">
    <location>
        <begin position="307"/>
        <end position="339"/>
    </location>
</feature>
<accession>G2XI18</accession>
<feature type="compositionally biased region" description="Gly residues" evidence="1">
    <location>
        <begin position="513"/>
        <end position="523"/>
    </location>
</feature>
<feature type="compositionally biased region" description="Acidic residues" evidence="1">
    <location>
        <begin position="330"/>
        <end position="339"/>
    </location>
</feature>
<evidence type="ECO:0000256" key="1">
    <source>
        <dbReference type="SAM" id="MobiDB-lite"/>
    </source>
</evidence>
<dbReference type="EMBL" id="DS572722">
    <property type="protein sequence ID" value="EGY19466.1"/>
    <property type="molecule type" value="Genomic_DNA"/>
</dbReference>
<dbReference type="eggNOG" id="ENOG502T43H">
    <property type="taxonomic scope" value="Eukaryota"/>
</dbReference>
<dbReference type="STRING" id="498257.G2XI18"/>
<gene>
    <name evidence="2" type="ORF">VDAG_09668</name>
</gene>
<evidence type="ECO:0000313" key="3">
    <source>
        <dbReference type="Proteomes" id="UP000001611"/>
    </source>
</evidence>
<dbReference type="OMA" id="TWATRTD"/>
<dbReference type="Proteomes" id="UP000001611">
    <property type="component" value="Chromosome 7"/>
</dbReference>
<dbReference type="HOGENOM" id="CLU_520925_0_0_1"/>
<feature type="region of interest" description="Disordered" evidence="1">
    <location>
        <begin position="403"/>
        <end position="523"/>
    </location>
</feature>
<dbReference type="GeneID" id="20711131"/>
<dbReference type="RefSeq" id="XP_009656924.1">
    <property type="nucleotide sequence ID" value="XM_009658629.1"/>
</dbReference>
<feature type="region of interest" description="Disordered" evidence="1">
    <location>
        <begin position="373"/>
        <end position="392"/>
    </location>
</feature>
<keyword evidence="3" id="KW-1185">Reference proteome</keyword>
<feature type="compositionally biased region" description="Basic and acidic residues" evidence="1">
    <location>
        <begin position="468"/>
        <end position="492"/>
    </location>
</feature>